<dbReference type="PANTHER" id="PTHR11008">
    <property type="entry name" value="PROTEIN TAKEOUT-LIKE PROTEIN"/>
    <property type="match status" value="1"/>
</dbReference>
<evidence type="ECO:0000256" key="3">
    <source>
        <dbReference type="ARBA" id="ARBA00060902"/>
    </source>
</evidence>
<feature type="chain" id="PRO_5042907147" description="Protein takeout" evidence="4">
    <location>
        <begin position="20"/>
        <end position="272"/>
    </location>
</feature>
<sequence>MSRSRAAFALLLAVGSTWAALPLPDYVSPCSIKASDRKISQCALEHARLVMPKVMKGDPKYNIPILDPLHVDRMQVINGDGPLGLQLITTDLNIYGLPDMIINSVTHVAKPLGVTYVTTTPEITVNGKYNITGRILLLNIYGQGNVVMKLKNMKIIYQYDAELQKHKDGEIYFVPLPGERMDVEVDGLSVHLDNLFNGDKILLESTNRFLNEEWEEVFESLKPSFIKEISALIRNILKGIFEQVPMRNGWLDFDEFTKDKDKFQVVDKSKEP</sequence>
<evidence type="ECO:0000256" key="1">
    <source>
        <dbReference type="ARBA" id="ARBA00022729"/>
    </source>
</evidence>
<comment type="similarity">
    <text evidence="3">Belongs to the TO family.</text>
</comment>
<evidence type="ECO:0000313" key="6">
    <source>
        <dbReference type="Proteomes" id="UP001378592"/>
    </source>
</evidence>
<dbReference type="Proteomes" id="UP001378592">
    <property type="component" value="Unassembled WGS sequence"/>
</dbReference>
<gene>
    <name evidence="5" type="ORF">R5R35_001267</name>
</gene>
<evidence type="ECO:0000256" key="4">
    <source>
        <dbReference type="SAM" id="SignalP"/>
    </source>
</evidence>
<dbReference type="Gene3D" id="3.15.10.30">
    <property type="entry name" value="Haemolymph juvenile hormone binding protein"/>
    <property type="match status" value="1"/>
</dbReference>
<evidence type="ECO:0000313" key="5">
    <source>
        <dbReference type="EMBL" id="KAK7865805.1"/>
    </source>
</evidence>
<proteinExistence type="inferred from homology"/>
<dbReference type="SMART" id="SM00700">
    <property type="entry name" value="JHBP"/>
    <property type="match status" value="1"/>
</dbReference>
<keyword evidence="6" id="KW-1185">Reference proteome</keyword>
<accession>A0AAN9VPK9</accession>
<name>A0AAN9VPK9_9ORTH</name>
<dbReference type="EMBL" id="JAZDUA010000165">
    <property type="protein sequence ID" value="KAK7865805.1"/>
    <property type="molecule type" value="Genomic_DNA"/>
</dbReference>
<keyword evidence="1 4" id="KW-0732">Signal</keyword>
<dbReference type="GO" id="GO:0007623">
    <property type="term" value="P:circadian rhythm"/>
    <property type="evidence" value="ECO:0007669"/>
    <property type="project" value="UniProtKB-ARBA"/>
</dbReference>
<dbReference type="InterPro" id="IPR010562">
    <property type="entry name" value="Haemolymph_juvenile_hormone-bd"/>
</dbReference>
<protein>
    <recommendedName>
        <fullName evidence="7">Protein takeout</fullName>
    </recommendedName>
</protein>
<dbReference type="AlphaFoldDB" id="A0AAN9VPK9"/>
<feature type="signal peptide" evidence="4">
    <location>
        <begin position="1"/>
        <end position="19"/>
    </location>
</feature>
<reference evidence="5 6" key="1">
    <citation type="submission" date="2024-03" db="EMBL/GenBank/DDBJ databases">
        <title>The genome assembly and annotation of the cricket Gryllus longicercus Weissman &amp; Gray.</title>
        <authorList>
            <person name="Szrajer S."/>
            <person name="Gray D."/>
            <person name="Ylla G."/>
        </authorList>
    </citation>
    <scope>NUCLEOTIDE SEQUENCE [LARGE SCALE GENOMIC DNA]</scope>
    <source>
        <strain evidence="5">DAG 2021-001</strain>
        <tissue evidence="5">Whole body minus gut</tissue>
    </source>
</reference>
<dbReference type="InterPro" id="IPR038606">
    <property type="entry name" value="To_sf"/>
</dbReference>
<dbReference type="FunFam" id="3.15.10.30:FF:000001">
    <property type="entry name" value="Takeout-like protein 1"/>
    <property type="match status" value="1"/>
</dbReference>
<comment type="caution">
    <text evidence="5">The sequence shown here is derived from an EMBL/GenBank/DDBJ whole genome shotgun (WGS) entry which is preliminary data.</text>
</comment>
<keyword evidence="2" id="KW-0090">Biological rhythms</keyword>
<dbReference type="PANTHER" id="PTHR11008:SF41">
    <property type="entry name" value="RE70318P"/>
    <property type="match status" value="1"/>
</dbReference>
<evidence type="ECO:0000256" key="2">
    <source>
        <dbReference type="ARBA" id="ARBA00023108"/>
    </source>
</evidence>
<dbReference type="Pfam" id="PF06585">
    <property type="entry name" value="JHBP"/>
    <property type="match status" value="1"/>
</dbReference>
<organism evidence="5 6">
    <name type="scientific">Gryllus longicercus</name>
    <dbReference type="NCBI Taxonomy" id="2509291"/>
    <lineage>
        <taxon>Eukaryota</taxon>
        <taxon>Metazoa</taxon>
        <taxon>Ecdysozoa</taxon>
        <taxon>Arthropoda</taxon>
        <taxon>Hexapoda</taxon>
        <taxon>Insecta</taxon>
        <taxon>Pterygota</taxon>
        <taxon>Neoptera</taxon>
        <taxon>Polyneoptera</taxon>
        <taxon>Orthoptera</taxon>
        <taxon>Ensifera</taxon>
        <taxon>Gryllidea</taxon>
        <taxon>Grylloidea</taxon>
        <taxon>Gryllidae</taxon>
        <taxon>Gryllinae</taxon>
        <taxon>Gryllus</taxon>
    </lineage>
</organism>
<evidence type="ECO:0008006" key="7">
    <source>
        <dbReference type="Google" id="ProtNLM"/>
    </source>
</evidence>